<comment type="caution">
    <text evidence="1">The sequence shown here is derived from an EMBL/GenBank/DDBJ whole genome shotgun (WGS) entry which is preliminary data.</text>
</comment>
<dbReference type="Proteomes" id="UP001501126">
    <property type="component" value="Unassembled WGS sequence"/>
</dbReference>
<evidence type="ECO:0000313" key="1">
    <source>
        <dbReference type="EMBL" id="GAA0875697.1"/>
    </source>
</evidence>
<reference evidence="2" key="1">
    <citation type="journal article" date="2019" name="Int. J. Syst. Evol. Microbiol.">
        <title>The Global Catalogue of Microorganisms (GCM) 10K type strain sequencing project: providing services to taxonomists for standard genome sequencing and annotation.</title>
        <authorList>
            <consortium name="The Broad Institute Genomics Platform"/>
            <consortium name="The Broad Institute Genome Sequencing Center for Infectious Disease"/>
            <person name="Wu L."/>
            <person name="Ma J."/>
        </authorList>
    </citation>
    <scope>NUCLEOTIDE SEQUENCE [LARGE SCALE GENOMIC DNA]</scope>
    <source>
        <strain evidence="2">JCM 16083</strain>
    </source>
</reference>
<dbReference type="RefSeq" id="WP_343787453.1">
    <property type="nucleotide sequence ID" value="NZ_BAAAFH010000011.1"/>
</dbReference>
<dbReference type="EMBL" id="BAAAFH010000011">
    <property type="protein sequence ID" value="GAA0875697.1"/>
    <property type="molecule type" value="Genomic_DNA"/>
</dbReference>
<proteinExistence type="predicted"/>
<organism evidence="1 2">
    <name type="scientific">Wandonia haliotis</name>
    <dbReference type="NCBI Taxonomy" id="574963"/>
    <lineage>
        <taxon>Bacteria</taxon>
        <taxon>Pseudomonadati</taxon>
        <taxon>Bacteroidota</taxon>
        <taxon>Flavobacteriia</taxon>
        <taxon>Flavobacteriales</taxon>
        <taxon>Crocinitomicaceae</taxon>
        <taxon>Wandonia</taxon>
    </lineage>
</organism>
<gene>
    <name evidence="1" type="ORF">GCM10009118_21060</name>
</gene>
<evidence type="ECO:0000313" key="2">
    <source>
        <dbReference type="Proteomes" id="UP001501126"/>
    </source>
</evidence>
<sequence length="1108" mass="124602">MSQLTNSYPVFEGNQVLTSSQLNQMVTYLDEQNRLTRVKLIGSGVVCGLELKLNTTSNPPLLNISGGLGVSSEGFLLSLGDCEINRYRTYTLPSGVLYGPFVDPVTKIQDVNLFEILSVDADIEDGTTTSFLNEPSGFLDDKVVLLFLEVLDADLKSCLGRSCDERGMNRNFIVRKLLVSKTDLIQKIIPRTCAPKTGENAGYDLPRFIIRRPRFEPSTPQSTDYNEFSKNYVNQIQGDGFISDFSTSNATLYRALFEALRQTYTDFAGILAPVYGGTNPFSGLPDVTWTNFLNQQSTGPRYLGVQYFYDFIKDLILAYDEFCEEATALMAECCPDMSCFPKHLLLGEIMGSNEECETWKYRNYFAPSPAVVEKKDILDKIIMLHKRMVLMTKRFNLNLINNPSATPIPPSTVGQPVLITPSVEKQAPLSLRSIPYYYSINEPVGGLGTLEKNWSYQFIQKCLFKKGLRPLAYENQDSVQISDEGPIETPLYYDTDKYNFLRIEGAIRQNYVAVEQELEDLRSRFNLPFKYITVRLSGPSLEDIKERCNFTDLHSQYVTISTELKNDLNRLFNQIAVVRKGVELKPMPSFLSSLVNQADSGADDKGSVIQPQVGEMLRPSKESMRVDSNLGNSTSKQQEVTETRVEYAAQELILPVYAQRRSMQEAIQYFSTNILELARSVNTLTTEMLPFDLADFNFGYTGTKPDDKDGFIQTYLSAKQYAINVTVAQNQILDLVERSLKLNNSSELYATISSYFSENNTVFRNLIYGGKYRGLTLLSYTYQYRIQYLTQNDIKLFSNFIKRHPGISHQAGVPKGGTYIMVVNGDPVKVSVPSREYAIGINKRLKQVNVDIARLKYQPVKSTEEVRKMQYLEAEKLQLARVELALGSGVPVDQVTRPVTTNALEPDQVIADFTLPYYIDCDCICDEIPAPTMESELNIPAISEPYIASYSLGDYAYAKPVSKMMLSQDSTTRVSESKALYAETRKVIIDIKEAIQYDTNRYSPEQIRLYLVNKNGVKQPYATDSIVVGSQEVGMINTYNHPNDPGNTTQFGVAGVVLNEGVVTSIYYQPLSFFRGVDSFYYTFDIVDLRTGAVLQNGTRSVISVAAT</sequence>
<keyword evidence="2" id="KW-1185">Reference proteome</keyword>
<name>A0ABP3Y417_9FLAO</name>
<protein>
    <submittedName>
        <fullName evidence="1">Uncharacterized protein</fullName>
    </submittedName>
</protein>
<accession>A0ABP3Y417</accession>